<keyword evidence="2" id="KW-1185">Reference proteome</keyword>
<sequence>MSTNIPSCPTTSHHLPQYPIMSANIPSCLTTSHYVPQHPIMSTNIRSCPTTSHHVPLTSHQVAQQPITPSSKRPHHGSNYLLTRGLFLTFYSPNKIQVERKTFPISCSEAADFDGRNVRNEILFADRKKPLPSKYYVSVSFIIKIDNSVMNLLYELL</sequence>
<gene>
    <name evidence="1" type="ORF">LSH36_72g02016</name>
</gene>
<accession>A0AAD9NBG6</accession>
<evidence type="ECO:0000313" key="1">
    <source>
        <dbReference type="EMBL" id="KAK2163900.1"/>
    </source>
</evidence>
<proteinExistence type="predicted"/>
<organism evidence="1 2">
    <name type="scientific">Paralvinella palmiformis</name>
    <dbReference type="NCBI Taxonomy" id="53620"/>
    <lineage>
        <taxon>Eukaryota</taxon>
        <taxon>Metazoa</taxon>
        <taxon>Spiralia</taxon>
        <taxon>Lophotrochozoa</taxon>
        <taxon>Annelida</taxon>
        <taxon>Polychaeta</taxon>
        <taxon>Sedentaria</taxon>
        <taxon>Canalipalpata</taxon>
        <taxon>Terebellida</taxon>
        <taxon>Terebelliformia</taxon>
        <taxon>Alvinellidae</taxon>
        <taxon>Paralvinella</taxon>
    </lineage>
</organism>
<dbReference type="EMBL" id="JAODUP010000072">
    <property type="protein sequence ID" value="KAK2163900.1"/>
    <property type="molecule type" value="Genomic_DNA"/>
</dbReference>
<dbReference type="AlphaFoldDB" id="A0AAD9NBG6"/>
<comment type="caution">
    <text evidence="1">The sequence shown here is derived from an EMBL/GenBank/DDBJ whole genome shotgun (WGS) entry which is preliminary data.</text>
</comment>
<dbReference type="Proteomes" id="UP001208570">
    <property type="component" value="Unassembled WGS sequence"/>
</dbReference>
<reference evidence="1" key="1">
    <citation type="journal article" date="2023" name="Mol. Biol. Evol.">
        <title>Third-Generation Sequencing Reveals the Adaptive Role of the Epigenome in Three Deep-Sea Polychaetes.</title>
        <authorList>
            <person name="Perez M."/>
            <person name="Aroh O."/>
            <person name="Sun Y."/>
            <person name="Lan Y."/>
            <person name="Juniper S.K."/>
            <person name="Young C.R."/>
            <person name="Angers B."/>
            <person name="Qian P.Y."/>
        </authorList>
    </citation>
    <scope>NUCLEOTIDE SEQUENCE</scope>
    <source>
        <strain evidence="1">P08H-3</strain>
    </source>
</reference>
<name>A0AAD9NBG6_9ANNE</name>
<protein>
    <submittedName>
        <fullName evidence="1">Uncharacterized protein</fullName>
    </submittedName>
</protein>
<evidence type="ECO:0000313" key="2">
    <source>
        <dbReference type="Proteomes" id="UP001208570"/>
    </source>
</evidence>